<keyword evidence="3" id="KW-1185">Reference proteome</keyword>
<reference evidence="2 3" key="1">
    <citation type="submission" date="2021-06" db="EMBL/GenBank/DDBJ databases">
        <title>Caerostris darwini draft genome.</title>
        <authorList>
            <person name="Kono N."/>
            <person name="Arakawa K."/>
        </authorList>
    </citation>
    <scope>NUCLEOTIDE SEQUENCE [LARGE SCALE GENOMIC DNA]</scope>
</reference>
<name>A0AAV4RLH2_9ARAC</name>
<organism evidence="2 3">
    <name type="scientific">Caerostris darwini</name>
    <dbReference type="NCBI Taxonomy" id="1538125"/>
    <lineage>
        <taxon>Eukaryota</taxon>
        <taxon>Metazoa</taxon>
        <taxon>Ecdysozoa</taxon>
        <taxon>Arthropoda</taxon>
        <taxon>Chelicerata</taxon>
        <taxon>Arachnida</taxon>
        <taxon>Araneae</taxon>
        <taxon>Araneomorphae</taxon>
        <taxon>Entelegynae</taxon>
        <taxon>Araneoidea</taxon>
        <taxon>Araneidae</taxon>
        <taxon>Caerostris</taxon>
    </lineage>
</organism>
<dbReference type="EMBL" id="BPLQ01006301">
    <property type="protein sequence ID" value="GIY21429.1"/>
    <property type="molecule type" value="Genomic_DNA"/>
</dbReference>
<comment type="caution">
    <text evidence="2">The sequence shown here is derived from an EMBL/GenBank/DDBJ whole genome shotgun (WGS) entry which is preliminary data.</text>
</comment>
<sequence length="93" mass="10794">MMIIAILIKHLTIFVRTRKSKKKKCLQHAFEIINLATCIRFSINRVWKKLIPANWEPVQKTETLSEKILTKQKTEEEAPKKSSGVIFTITESP</sequence>
<feature type="compositionally biased region" description="Basic and acidic residues" evidence="1">
    <location>
        <begin position="70"/>
        <end position="80"/>
    </location>
</feature>
<evidence type="ECO:0000313" key="3">
    <source>
        <dbReference type="Proteomes" id="UP001054837"/>
    </source>
</evidence>
<feature type="region of interest" description="Disordered" evidence="1">
    <location>
        <begin position="70"/>
        <end position="93"/>
    </location>
</feature>
<proteinExistence type="predicted"/>
<gene>
    <name evidence="2" type="ORF">CDAR_206291</name>
</gene>
<protein>
    <submittedName>
        <fullName evidence="2">Uncharacterized protein</fullName>
    </submittedName>
</protein>
<dbReference type="AlphaFoldDB" id="A0AAV4RLH2"/>
<evidence type="ECO:0000256" key="1">
    <source>
        <dbReference type="SAM" id="MobiDB-lite"/>
    </source>
</evidence>
<accession>A0AAV4RLH2</accession>
<dbReference type="Proteomes" id="UP001054837">
    <property type="component" value="Unassembled WGS sequence"/>
</dbReference>
<evidence type="ECO:0000313" key="2">
    <source>
        <dbReference type="EMBL" id="GIY21429.1"/>
    </source>
</evidence>